<keyword evidence="2" id="KW-1185">Reference proteome</keyword>
<dbReference type="STRING" id="1271860.SAMN05216174_102192"/>
<name>A0A1G6LQK3_9PSEU</name>
<accession>A0A1G6LQK3</accession>
<protein>
    <submittedName>
        <fullName evidence="1">Uncharacterized protein</fullName>
    </submittedName>
</protein>
<gene>
    <name evidence="1" type="ORF">SAMN05216174_102192</name>
</gene>
<evidence type="ECO:0000313" key="2">
    <source>
        <dbReference type="Proteomes" id="UP000199501"/>
    </source>
</evidence>
<reference evidence="2" key="1">
    <citation type="submission" date="2016-10" db="EMBL/GenBank/DDBJ databases">
        <authorList>
            <person name="Varghese N."/>
            <person name="Submissions S."/>
        </authorList>
    </citation>
    <scope>NUCLEOTIDE SEQUENCE [LARGE SCALE GENOMIC DNA]</scope>
    <source>
        <strain evidence="2">IBRC-M 10403</strain>
    </source>
</reference>
<sequence length="87" mass="9460">MPWETTVTAVFGKHLTGMAVGLQTNLDLAGTGRREEVPGRQGRRAGARGQSCLGEFAVEYAAMGQTNWEQRIEGLPRQVTAPRGIFD</sequence>
<organism evidence="1 2">
    <name type="scientific">Actinokineospora iranica</name>
    <dbReference type="NCBI Taxonomy" id="1271860"/>
    <lineage>
        <taxon>Bacteria</taxon>
        <taxon>Bacillati</taxon>
        <taxon>Actinomycetota</taxon>
        <taxon>Actinomycetes</taxon>
        <taxon>Pseudonocardiales</taxon>
        <taxon>Pseudonocardiaceae</taxon>
        <taxon>Actinokineospora</taxon>
    </lineage>
</organism>
<evidence type="ECO:0000313" key="1">
    <source>
        <dbReference type="EMBL" id="SDC45471.1"/>
    </source>
</evidence>
<dbReference type="Proteomes" id="UP000199501">
    <property type="component" value="Unassembled WGS sequence"/>
</dbReference>
<proteinExistence type="predicted"/>
<dbReference type="EMBL" id="FMZZ01000002">
    <property type="protein sequence ID" value="SDC45471.1"/>
    <property type="molecule type" value="Genomic_DNA"/>
</dbReference>
<dbReference type="AlphaFoldDB" id="A0A1G6LQK3"/>